<dbReference type="Proteomes" id="UP000092993">
    <property type="component" value="Unassembled WGS sequence"/>
</dbReference>
<feature type="region of interest" description="Disordered" evidence="1">
    <location>
        <begin position="124"/>
        <end position="146"/>
    </location>
</feature>
<gene>
    <name evidence="2" type="ORF">A0H81_10403</name>
</gene>
<dbReference type="STRING" id="5627.A0A1C7LZ13"/>
<reference evidence="2 3" key="1">
    <citation type="submission" date="2016-03" db="EMBL/GenBank/DDBJ databases">
        <title>Whole genome sequencing of Grifola frondosa 9006-11.</title>
        <authorList>
            <person name="Min B."/>
            <person name="Park H."/>
            <person name="Kim J.-G."/>
            <person name="Cho H."/>
            <person name="Oh Y.-L."/>
            <person name="Kong W.-S."/>
            <person name="Choi I.-G."/>
        </authorList>
    </citation>
    <scope>NUCLEOTIDE SEQUENCE [LARGE SCALE GENOMIC DNA]</scope>
    <source>
        <strain evidence="2 3">9006-11</strain>
    </source>
</reference>
<name>A0A1C7LZ13_GRIFR</name>
<evidence type="ECO:0000256" key="1">
    <source>
        <dbReference type="SAM" id="MobiDB-lite"/>
    </source>
</evidence>
<comment type="caution">
    <text evidence="2">The sequence shown here is derived from an EMBL/GenBank/DDBJ whole genome shotgun (WGS) entry which is preliminary data.</text>
</comment>
<accession>A0A1C7LZ13</accession>
<evidence type="ECO:0000313" key="2">
    <source>
        <dbReference type="EMBL" id="OBZ69941.1"/>
    </source>
</evidence>
<proteinExistence type="predicted"/>
<sequence>MLKIIFRVERGDDYALDPHTGKRKLFDIVVQTPVHILSHLCNPNTSRSPHILDPSMALLLVRQTQVVATGRLDRMSSLLSAESASSAEHSPTASVFTSPLSRQDSLLDRTELFERLIAGQESEVGEAPPSYNAVVEARPAPTNALH</sequence>
<protein>
    <submittedName>
        <fullName evidence="2">Uncharacterized protein</fullName>
    </submittedName>
</protein>
<keyword evidence="3" id="KW-1185">Reference proteome</keyword>
<dbReference type="OrthoDB" id="2238745at2759"/>
<dbReference type="EMBL" id="LUGG01000015">
    <property type="protein sequence ID" value="OBZ69941.1"/>
    <property type="molecule type" value="Genomic_DNA"/>
</dbReference>
<organism evidence="2 3">
    <name type="scientific">Grifola frondosa</name>
    <name type="common">Maitake</name>
    <name type="synonym">Polyporus frondosus</name>
    <dbReference type="NCBI Taxonomy" id="5627"/>
    <lineage>
        <taxon>Eukaryota</taxon>
        <taxon>Fungi</taxon>
        <taxon>Dikarya</taxon>
        <taxon>Basidiomycota</taxon>
        <taxon>Agaricomycotina</taxon>
        <taxon>Agaricomycetes</taxon>
        <taxon>Polyporales</taxon>
        <taxon>Grifolaceae</taxon>
        <taxon>Grifola</taxon>
    </lineage>
</organism>
<dbReference type="AlphaFoldDB" id="A0A1C7LZ13"/>
<evidence type="ECO:0000313" key="3">
    <source>
        <dbReference type="Proteomes" id="UP000092993"/>
    </source>
</evidence>